<evidence type="ECO:0000256" key="11">
    <source>
        <dbReference type="ARBA" id="ARBA00049914"/>
    </source>
</evidence>
<dbReference type="CDD" id="cd04301">
    <property type="entry name" value="NAT_SF"/>
    <property type="match status" value="1"/>
</dbReference>
<dbReference type="AlphaFoldDB" id="A0A2U9IE62"/>
<dbReference type="InterPro" id="IPR027417">
    <property type="entry name" value="P-loop_NTPase"/>
</dbReference>
<dbReference type="GO" id="GO:0051391">
    <property type="term" value="P:tRNA acetylation"/>
    <property type="evidence" value="ECO:0007669"/>
    <property type="project" value="UniProtKB-UniRule"/>
</dbReference>
<dbReference type="Proteomes" id="UP000248044">
    <property type="component" value="Chromosome"/>
</dbReference>
<dbReference type="GO" id="GO:0051392">
    <property type="term" value="F:tRNA cytidine N4-acetyltransferase activity"/>
    <property type="evidence" value="ECO:0007669"/>
    <property type="project" value="UniProtKB-UniRule"/>
</dbReference>
<keyword evidence="1 12" id="KW-0963">Cytoplasm</keyword>
<protein>
    <recommendedName>
        <fullName evidence="12">tRNA(Met) cytidine acetyltransferase TmcA</fullName>
        <ecNumber evidence="12">2.3.1.193</ecNumber>
    </recommendedName>
</protein>
<dbReference type="Gene3D" id="3.40.50.11040">
    <property type="match status" value="1"/>
</dbReference>
<proteinExistence type="inferred from homology"/>
<dbReference type="PANTHER" id="PTHR10925:SF5">
    <property type="entry name" value="RNA CYTIDINE ACETYLTRANSFERASE"/>
    <property type="match status" value="1"/>
</dbReference>
<dbReference type="Gene3D" id="3.40.50.300">
    <property type="entry name" value="P-loop containing nucleotide triphosphate hydrolases"/>
    <property type="match status" value="1"/>
</dbReference>
<dbReference type="GO" id="GO:1990883">
    <property type="term" value="F:18S rRNA cytidine N-acetyltransferase activity"/>
    <property type="evidence" value="ECO:0007669"/>
    <property type="project" value="TreeGrafter"/>
</dbReference>
<comment type="catalytic activity">
    <reaction evidence="10">
        <text>a cytidine in RNA + acetyl-CoA + ATP + H2O = an N(4)-acetylcytidine in RNA + ADP + phosphate + CoA + H(+)</text>
        <dbReference type="Rhea" id="RHEA:82211"/>
        <dbReference type="Rhea" id="RHEA-COMP:15704"/>
        <dbReference type="Rhea" id="RHEA-COMP:19834"/>
        <dbReference type="ChEBI" id="CHEBI:15377"/>
        <dbReference type="ChEBI" id="CHEBI:15378"/>
        <dbReference type="ChEBI" id="CHEBI:30616"/>
        <dbReference type="ChEBI" id="CHEBI:43474"/>
        <dbReference type="ChEBI" id="CHEBI:57287"/>
        <dbReference type="ChEBI" id="CHEBI:57288"/>
        <dbReference type="ChEBI" id="CHEBI:74900"/>
        <dbReference type="ChEBI" id="CHEBI:82748"/>
        <dbReference type="ChEBI" id="CHEBI:456216"/>
    </reaction>
</comment>
<feature type="binding site" evidence="12">
    <location>
        <position position="197"/>
    </location>
    <ligand>
        <name>ATP</name>
        <dbReference type="ChEBI" id="CHEBI:30616"/>
    </ligand>
</feature>
<keyword evidence="3 12" id="KW-0808">Transferase</keyword>
<dbReference type="Pfam" id="PF13718">
    <property type="entry name" value="GNAT_acetyltr_2"/>
    <property type="match status" value="1"/>
</dbReference>
<evidence type="ECO:0000256" key="2">
    <source>
        <dbReference type="ARBA" id="ARBA00022555"/>
    </source>
</evidence>
<evidence type="ECO:0000256" key="3">
    <source>
        <dbReference type="ARBA" id="ARBA00022679"/>
    </source>
</evidence>
<feature type="binding site" evidence="12">
    <location>
        <position position="373"/>
    </location>
    <ligand>
        <name>ATP</name>
        <dbReference type="ChEBI" id="CHEBI:30616"/>
    </ligand>
</feature>
<feature type="binding site" evidence="12">
    <location>
        <begin position="509"/>
        <end position="511"/>
    </location>
    <ligand>
        <name>acetyl-CoA</name>
        <dbReference type="ChEBI" id="CHEBI:57288"/>
    </ligand>
</feature>
<dbReference type="EMBL" id="CP029289">
    <property type="protein sequence ID" value="AWR94256.1"/>
    <property type="molecule type" value="Genomic_DNA"/>
</dbReference>
<dbReference type="GO" id="GO:0000049">
    <property type="term" value="F:tRNA binding"/>
    <property type="evidence" value="ECO:0007669"/>
    <property type="project" value="UniProtKB-UniRule"/>
</dbReference>
<keyword evidence="4 12" id="KW-0819">tRNA processing</keyword>
<gene>
    <name evidence="12" type="primary">tmcA</name>
    <name evidence="14" type="ORF">DFR85_06260</name>
</gene>
<feature type="binding site" evidence="12">
    <location>
        <position position="556"/>
    </location>
    <ligand>
        <name>acetyl-CoA</name>
        <dbReference type="ChEBI" id="CHEBI:57288"/>
    </ligand>
</feature>
<keyword evidence="6 12" id="KW-0067">ATP-binding</keyword>
<comment type="function">
    <text evidence="12">Catalyzes the formation of N(4)-acetylcytidine (ac(4)C) at the wobble position of tRNA(Met), by using acetyl-CoA as an acetyl donor and ATP (or GTP).</text>
</comment>
<dbReference type="GO" id="GO:0005737">
    <property type="term" value="C:cytoplasm"/>
    <property type="evidence" value="ECO:0007669"/>
    <property type="project" value="UniProtKB-SubCell"/>
</dbReference>
<evidence type="ECO:0000256" key="8">
    <source>
        <dbReference type="ARBA" id="ARBA00023315"/>
    </source>
</evidence>
<name>A0A2U9IE62_9CREN</name>
<evidence type="ECO:0000256" key="1">
    <source>
        <dbReference type="ARBA" id="ARBA00022490"/>
    </source>
</evidence>
<dbReference type="KEGG" id="abri:DFR85_06260"/>
<accession>A0A2U9IE62</accession>
<evidence type="ECO:0000259" key="13">
    <source>
        <dbReference type="PROSITE" id="PS51186"/>
    </source>
</evidence>
<comment type="similarity">
    <text evidence="12">Belongs to the TmcA family.</text>
</comment>
<comment type="caution">
    <text evidence="12">Lacks conserved residue(s) required for the propagation of feature annotation.</text>
</comment>
<evidence type="ECO:0000256" key="5">
    <source>
        <dbReference type="ARBA" id="ARBA00022741"/>
    </source>
</evidence>
<keyword evidence="15" id="KW-1185">Reference proteome</keyword>
<dbReference type="Gene3D" id="3.40.630.30">
    <property type="match status" value="1"/>
</dbReference>
<dbReference type="HAMAP" id="MF_01886">
    <property type="entry name" value="tRNA_acetyltr_TmcA"/>
    <property type="match status" value="1"/>
</dbReference>
<dbReference type="GO" id="GO:0106162">
    <property type="term" value="F:mRNA N-acetyltransferase activity"/>
    <property type="evidence" value="ECO:0007669"/>
    <property type="project" value="RHEA"/>
</dbReference>
<keyword evidence="5 12" id="KW-0547">Nucleotide-binding</keyword>
<dbReference type="Pfam" id="PF05127">
    <property type="entry name" value="NAT10_TcmA_helicase"/>
    <property type="match status" value="1"/>
</dbReference>
<evidence type="ECO:0000256" key="7">
    <source>
        <dbReference type="ARBA" id="ARBA00022884"/>
    </source>
</evidence>
<evidence type="ECO:0000256" key="6">
    <source>
        <dbReference type="ARBA" id="ARBA00022840"/>
    </source>
</evidence>
<dbReference type="GO" id="GO:0005524">
    <property type="term" value="F:ATP binding"/>
    <property type="evidence" value="ECO:0007669"/>
    <property type="project" value="UniProtKB-UniRule"/>
</dbReference>
<feature type="domain" description="N-acetyltransferase" evidence="13">
    <location>
        <begin position="443"/>
        <end position="582"/>
    </location>
</feature>
<evidence type="ECO:0000256" key="12">
    <source>
        <dbReference type="HAMAP-Rule" id="MF_01886"/>
    </source>
</evidence>
<keyword evidence="2 12" id="KW-0820">tRNA-binding</keyword>
<comment type="catalytic activity">
    <reaction evidence="11">
        <text>a cytidine in mRNA + acetyl-CoA + ATP + H2O = an N(4)-acetylcytidine in mRNA + ADP + phosphate + CoA + H(+)</text>
        <dbReference type="Rhea" id="RHEA:58480"/>
        <dbReference type="Rhea" id="RHEA-COMP:15145"/>
        <dbReference type="Rhea" id="RHEA-COMP:15146"/>
        <dbReference type="ChEBI" id="CHEBI:15377"/>
        <dbReference type="ChEBI" id="CHEBI:15378"/>
        <dbReference type="ChEBI" id="CHEBI:30616"/>
        <dbReference type="ChEBI" id="CHEBI:43474"/>
        <dbReference type="ChEBI" id="CHEBI:57287"/>
        <dbReference type="ChEBI" id="CHEBI:57288"/>
        <dbReference type="ChEBI" id="CHEBI:74900"/>
        <dbReference type="ChEBI" id="CHEBI:82748"/>
        <dbReference type="ChEBI" id="CHEBI:456216"/>
    </reaction>
</comment>
<dbReference type="InterPro" id="IPR007807">
    <property type="entry name" value="TcmA/NAT10_helicase"/>
</dbReference>
<dbReference type="GO" id="GO:1904812">
    <property type="term" value="P:rRNA acetylation involved in maturation of SSU-rRNA"/>
    <property type="evidence" value="ECO:0007669"/>
    <property type="project" value="TreeGrafter"/>
</dbReference>
<evidence type="ECO:0000256" key="9">
    <source>
        <dbReference type="ARBA" id="ARBA00049883"/>
    </source>
</evidence>
<sequence>MKLDNLFLDAKKGYYRNLAFIQGDDSVSKAIVILKEYLKINPRATIAYAFHPWIEGSKERLKKFMNVANVNDIDYSSSEKYLGSTFDVVILDCIDDFRPNYIARLSDMARGGGLVLLYSDNIFKNKLYKSSLTRHNIVKDLFEKRFLQKLLQNRGIIYLGDKEIIRPYSSSETSLPKKKGIFKIPKRLYDLCVTDDQAKVIEEFNFIEEEGKRVFTVIAPRGRGKSVAVGFALSNFMIKNIENTINIIVTSPSYYSAKELLEALVRGLKLFKVDIKVLRSKEGKIMSIRVGNVRIRWTAPEIAKDEDGDIIIIDEAASLGIENLDYILRRWEKVVMITTVHGYEGSGKAFLKYINNLEKNVKLQMVKLDYPIRYARGDPVEKLIYDIMLLDVEPEVAESTNNLTEISQETLFSDEQLLRQIYGILVSAHYRNSPDDLMLLGDMAFQKIFTIDPGIAVAQIVEEGGLNDSEIESMLYAEGNEGNLIPHRIIKYQRLKNFGELRGWRIMRIAVIPSLQDKGLGSLLLNKVTEIALNYSLDWVGSSFVSELKVLNFWLRNGFTPVYLASRKNEGLGGYSIIVLKGMSEKGKSITSFLSANLKDKILRTSHQVYFNVSPLVLVKILRSTPSIEYGNISDLYKAKIISYLNGILPYNSVSEAIHALATKYFFENKFDIDDVLLASLFARTFQGKSWYHAGLSLGLKPRQVEENMKSAISQIFSKYYNSFEDFAIF</sequence>
<dbReference type="SUPFAM" id="SSF55729">
    <property type="entry name" value="Acyl-CoA N-acyltransferases (Nat)"/>
    <property type="match status" value="1"/>
</dbReference>
<comment type="catalytic activity">
    <reaction evidence="12">
        <text>cytidine(34) in elongator tRNA(Met) + acetyl-CoA + ATP + H2O = N(4)-acetylcytidine(34) in elongator tRNA(Met) + ADP + phosphate + CoA + H(+)</text>
        <dbReference type="Rhea" id="RHEA:43788"/>
        <dbReference type="Rhea" id="RHEA-COMP:10693"/>
        <dbReference type="Rhea" id="RHEA-COMP:10694"/>
        <dbReference type="ChEBI" id="CHEBI:15377"/>
        <dbReference type="ChEBI" id="CHEBI:15378"/>
        <dbReference type="ChEBI" id="CHEBI:30616"/>
        <dbReference type="ChEBI" id="CHEBI:43474"/>
        <dbReference type="ChEBI" id="CHEBI:57287"/>
        <dbReference type="ChEBI" id="CHEBI:57288"/>
        <dbReference type="ChEBI" id="CHEBI:74900"/>
        <dbReference type="ChEBI" id="CHEBI:82748"/>
        <dbReference type="ChEBI" id="CHEBI:456216"/>
        <dbReference type="EC" id="2.3.1.193"/>
    </reaction>
</comment>
<dbReference type="InterPro" id="IPR032672">
    <property type="entry name" value="TmcA/NAT10/Kre33"/>
</dbReference>
<evidence type="ECO:0000256" key="10">
    <source>
        <dbReference type="ARBA" id="ARBA00049889"/>
    </source>
</evidence>
<dbReference type="SUPFAM" id="SSF52540">
    <property type="entry name" value="P-loop containing nucleoside triphosphate hydrolases"/>
    <property type="match status" value="1"/>
</dbReference>
<dbReference type="GO" id="GO:0002101">
    <property type="term" value="P:tRNA wobble cytosine modification"/>
    <property type="evidence" value="ECO:0007669"/>
    <property type="project" value="UniProtKB-UniRule"/>
</dbReference>
<evidence type="ECO:0000313" key="14">
    <source>
        <dbReference type="EMBL" id="AWR94256.1"/>
    </source>
</evidence>
<dbReference type="PANTHER" id="PTHR10925">
    <property type="entry name" value="N-ACETYLTRANSFERASE 10"/>
    <property type="match status" value="1"/>
</dbReference>
<comment type="catalytic activity">
    <reaction evidence="9">
        <text>a cytidine in tRNA + acetyl-CoA + ATP + H2O = an N(4)-acetylcytidine in tRNA + ADP + phosphate + CoA + H(+)</text>
        <dbReference type="Rhea" id="RHEA:53876"/>
        <dbReference type="Rhea" id="RHEA-COMP:13670"/>
        <dbReference type="Rhea" id="RHEA-COMP:13671"/>
        <dbReference type="ChEBI" id="CHEBI:15377"/>
        <dbReference type="ChEBI" id="CHEBI:15378"/>
        <dbReference type="ChEBI" id="CHEBI:30616"/>
        <dbReference type="ChEBI" id="CHEBI:43474"/>
        <dbReference type="ChEBI" id="CHEBI:57287"/>
        <dbReference type="ChEBI" id="CHEBI:57288"/>
        <dbReference type="ChEBI" id="CHEBI:74900"/>
        <dbReference type="ChEBI" id="CHEBI:82748"/>
        <dbReference type="ChEBI" id="CHEBI:456216"/>
    </reaction>
</comment>
<comment type="subcellular location">
    <subcellularLocation>
        <location evidence="12">Cytoplasm</location>
    </subcellularLocation>
</comment>
<keyword evidence="8 12" id="KW-0012">Acyltransferase</keyword>
<dbReference type="InterPro" id="IPR024914">
    <property type="entry name" value="tRNA_acetyltr_TmcA"/>
</dbReference>
<evidence type="ECO:0000256" key="4">
    <source>
        <dbReference type="ARBA" id="ARBA00022694"/>
    </source>
</evidence>
<dbReference type="EC" id="2.3.1.193" evidence="12"/>
<organism evidence="14 15">
    <name type="scientific">Acidianus brierleyi</name>
    <dbReference type="NCBI Taxonomy" id="41673"/>
    <lineage>
        <taxon>Archaea</taxon>
        <taxon>Thermoproteota</taxon>
        <taxon>Thermoprotei</taxon>
        <taxon>Sulfolobales</taxon>
        <taxon>Sulfolobaceae</taxon>
        <taxon>Acidianus</taxon>
    </lineage>
</organism>
<dbReference type="Pfam" id="PF08351">
    <property type="entry name" value="TmcA_N"/>
    <property type="match status" value="1"/>
</dbReference>
<reference evidence="14 15" key="1">
    <citation type="submission" date="2018-05" db="EMBL/GenBank/DDBJ databases">
        <title>Complete Genome Sequences of Extremely Thermoacidophilic, Metal-Mobilizing Type-Strain Members of the Archaeal Family Sulfolobaceae: Acidianus brierleyi DSM-1651T, Acidianus sulfidivorans DSM-18786T, Metallosphaera hakonensis DSM-7519T, and Metallosphaera prunae DSM-10039T.</title>
        <authorList>
            <person name="Counts J.A."/>
            <person name="Kelly R.M."/>
        </authorList>
    </citation>
    <scope>NUCLEOTIDE SEQUENCE [LARGE SCALE GENOMIC DNA]</scope>
    <source>
        <strain evidence="14 15">DSM 1651</strain>
    </source>
</reference>
<evidence type="ECO:0000313" key="15">
    <source>
        <dbReference type="Proteomes" id="UP000248044"/>
    </source>
</evidence>
<dbReference type="InterPro" id="IPR000182">
    <property type="entry name" value="GNAT_dom"/>
</dbReference>
<dbReference type="PROSITE" id="PS51186">
    <property type="entry name" value="GNAT"/>
    <property type="match status" value="1"/>
</dbReference>
<dbReference type="InterPro" id="IPR013562">
    <property type="entry name" value="TmcA/NAT10_N"/>
</dbReference>
<dbReference type="InterPro" id="IPR016181">
    <property type="entry name" value="Acyl_CoA_acyltransferase"/>
</dbReference>
<keyword evidence="7 12" id="KW-0694">RNA-binding</keyword>